<feature type="chain" id="PRO_5040154765" evidence="2">
    <location>
        <begin position="23"/>
        <end position="819"/>
    </location>
</feature>
<accession>A0A9Q3BBL4</accession>
<feature type="region of interest" description="Disordered" evidence="1">
    <location>
        <begin position="158"/>
        <end position="178"/>
    </location>
</feature>
<organism evidence="3 4">
    <name type="scientific">Austropuccinia psidii MF-1</name>
    <dbReference type="NCBI Taxonomy" id="1389203"/>
    <lineage>
        <taxon>Eukaryota</taxon>
        <taxon>Fungi</taxon>
        <taxon>Dikarya</taxon>
        <taxon>Basidiomycota</taxon>
        <taxon>Pucciniomycotina</taxon>
        <taxon>Pucciniomycetes</taxon>
        <taxon>Pucciniales</taxon>
        <taxon>Sphaerophragmiaceae</taxon>
        <taxon>Austropuccinia</taxon>
    </lineage>
</organism>
<dbReference type="EMBL" id="AVOT02000261">
    <property type="protein sequence ID" value="MBW0462015.1"/>
    <property type="molecule type" value="Genomic_DNA"/>
</dbReference>
<reference evidence="3" key="1">
    <citation type="submission" date="2021-03" db="EMBL/GenBank/DDBJ databases">
        <title>Draft genome sequence of rust myrtle Austropuccinia psidii MF-1, a brazilian biotype.</title>
        <authorList>
            <person name="Quecine M.C."/>
            <person name="Pachon D.M.R."/>
            <person name="Bonatelli M.L."/>
            <person name="Correr F.H."/>
            <person name="Franceschini L.M."/>
            <person name="Leite T.F."/>
            <person name="Margarido G.R.A."/>
            <person name="Almeida C.A."/>
            <person name="Ferrarezi J.A."/>
            <person name="Labate C.A."/>
        </authorList>
    </citation>
    <scope>NUCLEOTIDE SEQUENCE</scope>
    <source>
        <strain evidence="3">MF-1</strain>
    </source>
</reference>
<evidence type="ECO:0000313" key="4">
    <source>
        <dbReference type="Proteomes" id="UP000765509"/>
    </source>
</evidence>
<evidence type="ECO:0000256" key="1">
    <source>
        <dbReference type="SAM" id="MobiDB-lite"/>
    </source>
</evidence>
<keyword evidence="2" id="KW-0732">Signal</keyword>
<dbReference type="AlphaFoldDB" id="A0A9Q3BBL4"/>
<dbReference type="Proteomes" id="UP000765509">
    <property type="component" value="Unassembled WGS sequence"/>
</dbReference>
<protein>
    <submittedName>
        <fullName evidence="3">Uncharacterized protein</fullName>
    </submittedName>
</protein>
<name>A0A9Q3BBL4_9BASI</name>
<comment type="caution">
    <text evidence="3">The sequence shown here is derived from an EMBL/GenBank/DDBJ whole genome shotgun (WGS) entry which is preliminary data.</text>
</comment>
<evidence type="ECO:0000256" key="2">
    <source>
        <dbReference type="SAM" id="SignalP"/>
    </source>
</evidence>
<gene>
    <name evidence="3" type="ORF">O181_001730</name>
</gene>
<proteinExistence type="predicted"/>
<keyword evidence="4" id="KW-1185">Reference proteome</keyword>
<feature type="signal peptide" evidence="2">
    <location>
        <begin position="1"/>
        <end position="22"/>
    </location>
</feature>
<sequence>MPRLALLLISFVVILLANFGCAGLLEYPTHGKIINENQASTHSSLQPQDDEAFWQELGDLFSPEDALWSDEPPLQNFPHQPHYIMSKTTEYTSTQSHENELGVQQAPKAQPLGLPNSISSFETQLKTVKPETLSIHETGNCKTQLSKKKDESRIQVFEPREESMSEDEPRGGERQHENNLELLRKPKKAKNTKLLDTPRYTKKHKSLRPKLFKFKDIKKKKRLLDMHTIYKLAGEKNVGTFRTELHQFVLELKQNGYQKRKRGLSAITKSSRNLLSLVFKSSLLQISLYAQIQMKVEEALLGKIQKKAFTFLKGFWTMALAKNEDKTIPYYHVYQADHVKSCLTRAKRLLLNRGAAEGRSEAAAWRATEAFVYFYWKISFHRLQGSSVTKKLESSGGAEYNMKTSLFLKSQAYNEQFWPEDKTSPIDIATLAHLCRESYRHSILFYSKILAQGEFDRLHLSLNGFLKSIWNRYDERLDIFIETAIDDIINRICYIIKSSFLKLQVYYSLGFGGRLKLNFAGGFEAKAFGLLEYFCEMALFGEVEGKIRDTGMEEKFNTNGILENSRISLSIDAENEAVGEWISWHATEFFVSWFWHRELAAYQKDRITERIDSVGKEKNIAALYDPKSDEELEAIYGQISQKGSRNLIDRYSRKLGEAGLKHYKYNMDKPRQTILDRRKELIAPLRLEACSVISRRIAYLMKVSFVKIQVFASFKMGDLPKADFVDGYEEKAIQLLTKFWLLTLFGKPDSEGQDLAKEKSMRLDEVLQDARRILDLSTTDDRIRSVSWNNSILPNNDPNQKARYPIWLRPWIHCSNMTK</sequence>
<evidence type="ECO:0000313" key="3">
    <source>
        <dbReference type="EMBL" id="MBW0462015.1"/>
    </source>
</evidence>